<dbReference type="Proteomes" id="UP000789595">
    <property type="component" value="Unassembled WGS sequence"/>
</dbReference>
<dbReference type="AlphaFoldDB" id="A0A7S4A4G4"/>
<dbReference type="PANTHER" id="PTHR44094:SF8">
    <property type="entry name" value="DNAJ HEAT SHOCK N-TERMINAL DOMAIN-CONTAINING PROTEIN-RELATED"/>
    <property type="match status" value="1"/>
</dbReference>
<dbReference type="PROSITE" id="PS50076">
    <property type="entry name" value="DNAJ_2"/>
    <property type="match status" value="1"/>
</dbReference>
<feature type="domain" description="J" evidence="2">
    <location>
        <begin position="207"/>
        <end position="272"/>
    </location>
</feature>
<dbReference type="SMART" id="SM00271">
    <property type="entry name" value="DnaJ"/>
    <property type="match status" value="1"/>
</dbReference>
<dbReference type="InterPro" id="IPR052423">
    <property type="entry name" value="EMIR"/>
</dbReference>
<protein>
    <recommendedName>
        <fullName evidence="2">J domain-containing protein</fullName>
    </recommendedName>
</protein>
<proteinExistence type="predicted"/>
<dbReference type="Pfam" id="PF14308">
    <property type="entry name" value="DnaJ-X"/>
    <property type="match status" value="1"/>
</dbReference>
<dbReference type="InterPro" id="IPR026894">
    <property type="entry name" value="DnaJ_X"/>
</dbReference>
<sequence length="629" mass="67580">MSTYDERKRQEEADAAYARRLQQEDYDQRPDAGTSARTISQMNSDLLAKIEEQEHCDLPGHISKTKNKHAGAGLSRGLQSAVGGVAAGAAALVAAPVIGAKEGGGKGFAAGLGAGILGAVALPLVGIASGVYEVGVGIANTPAAIQASAEGKEWDPSSNSWIFYDLKKEEQLYLSTEADDKLRDHINKRREKAGHETETTHQVKDTKLYDILGVAPNASDAKIKKAYYKKALTCHPDKFPNDAAKKVEFQAISGAYAVLSDPQSKARYDSTGEENAENAMDPSVFFAMIFGSEAFSEYVGELKVAQLANGEGDDAPDDAELAFRQRRRCVELASKLVKRIQDRVDGGDKDAFFERCKADGSDLAKTPFGATLTRLIARSYIGAANQYLVSGPASIGQSIADGAHSAHNYFKAGRDGLGVVSAARAADKAEKAAQMDEEDSVCRDNGRPASQASCLIVHDATVEHFFSAQAARDRFSKLSYAQTSVLFDKNGSDWRLARKFGPSQSVQQICGYVQTCPAITSKILREQITNAKKARAMESVFEAAWRVSVLDMESTLRDATSKLFRDTSVDKATREKRAKAVKTLAKAFLQAVDEAGHTETWKDAIAAQIAQQTGGPMAPPPADPSSSSF</sequence>
<dbReference type="PANTHER" id="PTHR44094">
    <property type="entry name" value="DNAJ HEAT SHOCK N-TERMINAL DOMAIN-CONTAINING PROTEIN"/>
    <property type="match status" value="1"/>
</dbReference>
<dbReference type="EMBL" id="HBIW01021757">
    <property type="protein sequence ID" value="CAE0703320.1"/>
    <property type="molecule type" value="Transcribed_RNA"/>
</dbReference>
<evidence type="ECO:0000313" key="5">
    <source>
        <dbReference type="Proteomes" id="UP000789595"/>
    </source>
</evidence>
<gene>
    <name evidence="3" type="ORF">PCAL00307_LOCUS18767</name>
    <name evidence="4" type="ORF">PECAL_3P12020</name>
</gene>
<dbReference type="SUPFAM" id="SSF46565">
    <property type="entry name" value="Chaperone J-domain"/>
    <property type="match status" value="1"/>
</dbReference>
<dbReference type="PROSITE" id="PS00636">
    <property type="entry name" value="DNAJ_1"/>
    <property type="match status" value="1"/>
</dbReference>
<evidence type="ECO:0000256" key="1">
    <source>
        <dbReference type="SAM" id="MobiDB-lite"/>
    </source>
</evidence>
<keyword evidence="5" id="KW-1185">Reference proteome</keyword>
<feature type="region of interest" description="Disordered" evidence="1">
    <location>
        <begin position="19"/>
        <end position="38"/>
    </location>
</feature>
<dbReference type="PRINTS" id="PR00625">
    <property type="entry name" value="JDOMAIN"/>
</dbReference>
<reference evidence="3" key="1">
    <citation type="submission" date="2021-01" db="EMBL/GenBank/DDBJ databases">
        <authorList>
            <person name="Corre E."/>
            <person name="Pelletier E."/>
            <person name="Niang G."/>
            <person name="Scheremetjew M."/>
            <person name="Finn R."/>
            <person name="Kale V."/>
            <person name="Holt S."/>
            <person name="Cochrane G."/>
            <person name="Meng A."/>
            <person name="Brown T."/>
            <person name="Cohen L."/>
        </authorList>
    </citation>
    <scope>NUCLEOTIDE SEQUENCE</scope>
    <source>
        <strain evidence="3">CCMP1756</strain>
    </source>
</reference>
<dbReference type="CDD" id="cd06257">
    <property type="entry name" value="DnaJ"/>
    <property type="match status" value="1"/>
</dbReference>
<name>A0A7S4A4G4_9STRA</name>
<dbReference type="InterPro" id="IPR036869">
    <property type="entry name" value="J_dom_sf"/>
</dbReference>
<organism evidence="3">
    <name type="scientific">Pelagomonas calceolata</name>
    <dbReference type="NCBI Taxonomy" id="35677"/>
    <lineage>
        <taxon>Eukaryota</taxon>
        <taxon>Sar</taxon>
        <taxon>Stramenopiles</taxon>
        <taxon>Ochrophyta</taxon>
        <taxon>Pelagophyceae</taxon>
        <taxon>Pelagomonadales</taxon>
        <taxon>Pelagomonadaceae</taxon>
        <taxon>Pelagomonas</taxon>
    </lineage>
</organism>
<evidence type="ECO:0000313" key="4">
    <source>
        <dbReference type="EMBL" id="CAH0371269.1"/>
    </source>
</evidence>
<reference evidence="4" key="2">
    <citation type="submission" date="2021-11" db="EMBL/GenBank/DDBJ databases">
        <authorList>
            <consortium name="Genoscope - CEA"/>
            <person name="William W."/>
        </authorList>
    </citation>
    <scope>NUCLEOTIDE SEQUENCE</scope>
</reference>
<accession>A0A7S4A4G4</accession>
<dbReference type="OrthoDB" id="71009at2759"/>
<dbReference type="InterPro" id="IPR018253">
    <property type="entry name" value="DnaJ_domain_CS"/>
</dbReference>
<evidence type="ECO:0000313" key="3">
    <source>
        <dbReference type="EMBL" id="CAE0703320.1"/>
    </source>
</evidence>
<dbReference type="InterPro" id="IPR001623">
    <property type="entry name" value="DnaJ_domain"/>
</dbReference>
<feature type="compositionally biased region" description="Basic and acidic residues" evidence="1">
    <location>
        <begin position="21"/>
        <end position="30"/>
    </location>
</feature>
<dbReference type="EMBL" id="CAKKNE010000003">
    <property type="protein sequence ID" value="CAH0371269.1"/>
    <property type="molecule type" value="Genomic_DNA"/>
</dbReference>
<dbReference type="Pfam" id="PF00226">
    <property type="entry name" value="DnaJ"/>
    <property type="match status" value="1"/>
</dbReference>
<dbReference type="Gene3D" id="1.10.287.110">
    <property type="entry name" value="DnaJ domain"/>
    <property type="match status" value="1"/>
</dbReference>
<evidence type="ECO:0000259" key="2">
    <source>
        <dbReference type="PROSITE" id="PS50076"/>
    </source>
</evidence>